<dbReference type="InterPro" id="IPR013525">
    <property type="entry name" value="ABC2_TM"/>
</dbReference>
<gene>
    <name evidence="11" type="ORF">XYLVIOL_LOCUS1146</name>
</gene>
<feature type="transmembrane region" description="Helical" evidence="9">
    <location>
        <begin position="457"/>
        <end position="475"/>
    </location>
</feature>
<dbReference type="PANTHER" id="PTHR48041">
    <property type="entry name" value="ABC TRANSPORTER G FAMILY MEMBER 28"/>
    <property type="match status" value="1"/>
</dbReference>
<keyword evidence="5" id="KW-0547">Nucleotide-binding</keyword>
<dbReference type="InterPro" id="IPR027417">
    <property type="entry name" value="P-loop_NTPase"/>
</dbReference>
<organism evidence="11 12">
    <name type="scientific">Xylocopa violacea</name>
    <name type="common">Violet carpenter bee</name>
    <name type="synonym">Apis violacea</name>
    <dbReference type="NCBI Taxonomy" id="135666"/>
    <lineage>
        <taxon>Eukaryota</taxon>
        <taxon>Metazoa</taxon>
        <taxon>Ecdysozoa</taxon>
        <taxon>Arthropoda</taxon>
        <taxon>Hexapoda</taxon>
        <taxon>Insecta</taxon>
        <taxon>Pterygota</taxon>
        <taxon>Neoptera</taxon>
        <taxon>Endopterygota</taxon>
        <taxon>Hymenoptera</taxon>
        <taxon>Apocrita</taxon>
        <taxon>Aculeata</taxon>
        <taxon>Apoidea</taxon>
        <taxon>Anthophila</taxon>
        <taxon>Apidae</taxon>
        <taxon>Xylocopa</taxon>
        <taxon>Xylocopa</taxon>
    </lineage>
</organism>
<reference evidence="11 12" key="1">
    <citation type="submission" date="2024-08" db="EMBL/GenBank/DDBJ databases">
        <authorList>
            <person name="Will J Nash"/>
            <person name="Angela Man"/>
            <person name="Seanna McTaggart"/>
            <person name="Kendall Baker"/>
            <person name="Tom Barker"/>
            <person name="Leah Catchpole"/>
            <person name="Alex Durrant"/>
            <person name="Karim Gharbi"/>
            <person name="Naomi Irish"/>
            <person name="Gemy Kaithakottil"/>
            <person name="Debby Ku"/>
            <person name="Aaliyah Providence"/>
            <person name="Felix Shaw"/>
            <person name="David Swarbreck"/>
            <person name="Chris Watkins"/>
            <person name="Ann M. McCartney"/>
            <person name="Giulio Formenti"/>
            <person name="Alice Mouton"/>
            <person name="Noel Vella"/>
            <person name="Bjorn M von Reumont"/>
            <person name="Adriana Vella"/>
            <person name="Wilfried Haerty"/>
        </authorList>
    </citation>
    <scope>NUCLEOTIDE SEQUENCE [LARGE SCALE GENOMIC DNA]</scope>
</reference>
<evidence type="ECO:0000256" key="1">
    <source>
        <dbReference type="ARBA" id="ARBA00004141"/>
    </source>
</evidence>
<evidence type="ECO:0000256" key="8">
    <source>
        <dbReference type="ARBA" id="ARBA00023136"/>
    </source>
</evidence>
<name>A0ABP1N112_XYLVO</name>
<feature type="transmembrane region" description="Helical" evidence="9">
    <location>
        <begin position="425"/>
        <end position="451"/>
    </location>
</feature>
<dbReference type="Pfam" id="PF00005">
    <property type="entry name" value="ABC_tran"/>
    <property type="match status" value="1"/>
</dbReference>
<feature type="transmembrane region" description="Helical" evidence="9">
    <location>
        <begin position="381"/>
        <end position="404"/>
    </location>
</feature>
<keyword evidence="7 9" id="KW-1133">Transmembrane helix</keyword>
<dbReference type="CDD" id="cd03213">
    <property type="entry name" value="ABCG_EPDR"/>
    <property type="match status" value="1"/>
</dbReference>
<dbReference type="EMBL" id="CAXAJV020001281">
    <property type="protein sequence ID" value="CAL7934660.1"/>
    <property type="molecule type" value="Genomic_DNA"/>
</dbReference>
<evidence type="ECO:0000256" key="6">
    <source>
        <dbReference type="ARBA" id="ARBA00022840"/>
    </source>
</evidence>
<keyword evidence="3" id="KW-0813">Transport</keyword>
<dbReference type="InterPro" id="IPR050352">
    <property type="entry name" value="ABCG_transporters"/>
</dbReference>
<protein>
    <recommendedName>
        <fullName evidence="10">ABC transporter domain-containing protein</fullName>
    </recommendedName>
</protein>
<dbReference type="PANTHER" id="PTHR48041:SF15">
    <property type="entry name" value="FI05267P"/>
    <property type="match status" value="1"/>
</dbReference>
<evidence type="ECO:0000256" key="3">
    <source>
        <dbReference type="ARBA" id="ARBA00022448"/>
    </source>
</evidence>
<keyword evidence="8 9" id="KW-0472">Membrane</keyword>
<dbReference type="SMART" id="SM00382">
    <property type="entry name" value="AAA"/>
    <property type="match status" value="1"/>
</dbReference>
<dbReference type="Proteomes" id="UP001642520">
    <property type="component" value="Unassembled WGS sequence"/>
</dbReference>
<evidence type="ECO:0000256" key="7">
    <source>
        <dbReference type="ARBA" id="ARBA00022989"/>
    </source>
</evidence>
<evidence type="ECO:0000256" key="5">
    <source>
        <dbReference type="ARBA" id="ARBA00022741"/>
    </source>
</evidence>
<dbReference type="InterPro" id="IPR003439">
    <property type="entry name" value="ABC_transporter-like_ATP-bd"/>
</dbReference>
<comment type="subcellular location">
    <subcellularLocation>
        <location evidence="1">Membrane</location>
        <topology evidence="1">Multi-pass membrane protein</topology>
    </subcellularLocation>
</comment>
<evidence type="ECO:0000313" key="12">
    <source>
        <dbReference type="Proteomes" id="UP001642520"/>
    </source>
</evidence>
<dbReference type="InterPro" id="IPR003593">
    <property type="entry name" value="AAA+_ATPase"/>
</dbReference>
<accession>A0ABP1N112</accession>
<dbReference type="Pfam" id="PF01061">
    <property type="entry name" value="ABC2_membrane"/>
    <property type="match status" value="1"/>
</dbReference>
<keyword evidence="4 9" id="KW-0812">Transmembrane</keyword>
<dbReference type="InterPro" id="IPR017871">
    <property type="entry name" value="ABC_transporter-like_CS"/>
</dbReference>
<dbReference type="Gene3D" id="3.40.50.300">
    <property type="entry name" value="P-loop containing nucleotide triphosphate hydrolases"/>
    <property type="match status" value="1"/>
</dbReference>
<dbReference type="InterPro" id="IPR043926">
    <property type="entry name" value="ABCG_dom"/>
</dbReference>
<keyword evidence="12" id="KW-1185">Reference proteome</keyword>
<evidence type="ECO:0000313" key="11">
    <source>
        <dbReference type="EMBL" id="CAL7934660.1"/>
    </source>
</evidence>
<dbReference type="SUPFAM" id="SSF52540">
    <property type="entry name" value="P-loop containing nucleoside triphosphate hydrolases"/>
    <property type="match status" value="1"/>
</dbReference>
<dbReference type="Pfam" id="PF19055">
    <property type="entry name" value="ABC2_membrane_7"/>
    <property type="match status" value="1"/>
</dbReference>
<sequence>MSMKSKLKPKQRDNEVQDASVSLSHLKKMASIDIEFDDLTYTVPISRKGSKVILRGISGQFKSGELTVIMGPSGAGKSTLLNILAGYVSSGSTTGRVSINGHVQDVNHLKKMSCYIMQEDLVQPRLTIFEALQFAADLKLGNIPRKTKLTLIEEILNILRLNHARDVITEHLSGGEKKKLSIALELVNNPSVMFLDEPTTGLDEISAAQCTKLLKYLAQSGRTVVCSLHTPSASIFAQFDHVYVIADGQCIYRSTVNNLVPFVKQIGIECPEHYNPADFVIEISAGEYGSEWISRMINAVDTQFPVVPISQPTSIEFQSERKISKLSWFHQFTVLSRRMLMQLFRNKNYIYINLSIHVFLGFTIGGLFLNVGHDGSKTIYNFGFCLASLIILLYIPMLPVLMHFPSEVQLIKREYFNMWYDLSSYYCAYTVINIPAQILVTSIYLSMVYVITDQPLELFRCAMFFSTCFICMFIADSMAHAIASTLNIVNGTFFGPSLSVPLMLFAVQGLGETKSLPIYRKLIMYLSYLRYGLENLTTALYGYNREQLYCPTAKIFCMFRSPRNILQMMQMDHVVFWLNFLALIIILIFLKVLTYYLLRQRFRPNKTFQALNLIGSLIKSHLNVDN</sequence>
<evidence type="ECO:0000256" key="9">
    <source>
        <dbReference type="SAM" id="Phobius"/>
    </source>
</evidence>
<dbReference type="PROSITE" id="PS50893">
    <property type="entry name" value="ABC_TRANSPORTER_2"/>
    <property type="match status" value="1"/>
</dbReference>
<feature type="transmembrane region" description="Helical" evidence="9">
    <location>
        <begin position="574"/>
        <end position="598"/>
    </location>
</feature>
<feature type="domain" description="ABC transporter" evidence="10">
    <location>
        <begin position="34"/>
        <end position="272"/>
    </location>
</feature>
<keyword evidence="6" id="KW-0067">ATP-binding</keyword>
<comment type="similarity">
    <text evidence="2">Belongs to the ABC transporter superfamily. ABCG family. Eye pigment precursor importer (TC 3.A.1.204) subfamily.</text>
</comment>
<comment type="caution">
    <text evidence="11">The sequence shown here is derived from an EMBL/GenBank/DDBJ whole genome shotgun (WGS) entry which is preliminary data.</text>
</comment>
<evidence type="ECO:0000256" key="2">
    <source>
        <dbReference type="ARBA" id="ARBA00005814"/>
    </source>
</evidence>
<proteinExistence type="inferred from homology"/>
<evidence type="ECO:0000259" key="10">
    <source>
        <dbReference type="PROSITE" id="PS50893"/>
    </source>
</evidence>
<feature type="transmembrane region" description="Helical" evidence="9">
    <location>
        <begin position="348"/>
        <end position="369"/>
    </location>
</feature>
<evidence type="ECO:0000256" key="4">
    <source>
        <dbReference type="ARBA" id="ARBA00022692"/>
    </source>
</evidence>
<dbReference type="PROSITE" id="PS00211">
    <property type="entry name" value="ABC_TRANSPORTER_1"/>
    <property type="match status" value="1"/>
</dbReference>